<dbReference type="RefSeq" id="WP_135208940.1">
    <property type="nucleotide sequence ID" value="NZ_SPVF01000252.1"/>
</dbReference>
<evidence type="ECO:0000313" key="5">
    <source>
        <dbReference type="Proteomes" id="UP000298438"/>
    </source>
</evidence>
<reference evidence="4 5" key="1">
    <citation type="submission" date="2019-03" db="EMBL/GenBank/DDBJ databases">
        <title>Draft Genome Sequence of Massilia arenosa sp. nov., a Novel Massilia Species Isolated from a Sandy-loam Maize Soil.</title>
        <authorList>
            <person name="Raths R."/>
            <person name="Peta V."/>
            <person name="Bucking H."/>
        </authorList>
    </citation>
    <scope>NUCLEOTIDE SEQUENCE [LARGE SCALE GENOMIC DNA]</scope>
    <source>
        <strain evidence="4 5">MC02</strain>
    </source>
</reference>
<gene>
    <name evidence="4" type="ORF">E4L96_19815</name>
</gene>
<evidence type="ECO:0000256" key="2">
    <source>
        <dbReference type="SAM" id="SignalP"/>
    </source>
</evidence>
<dbReference type="EMBL" id="SPVF01000252">
    <property type="protein sequence ID" value="TFW13347.1"/>
    <property type="molecule type" value="Genomic_DNA"/>
</dbReference>
<dbReference type="Proteomes" id="UP000298438">
    <property type="component" value="Unassembled WGS sequence"/>
</dbReference>
<evidence type="ECO:0000256" key="1">
    <source>
        <dbReference type="SAM" id="MobiDB-lite"/>
    </source>
</evidence>
<keyword evidence="5" id="KW-1185">Reference proteome</keyword>
<feature type="chain" id="PRO_5021491500" evidence="2">
    <location>
        <begin position="33"/>
        <end position="232"/>
    </location>
</feature>
<name>A0A4Y9RVL9_9BURK</name>
<organism evidence="4 5">
    <name type="scientific">Zemynaea arenosa</name>
    <dbReference type="NCBI Taxonomy" id="2561931"/>
    <lineage>
        <taxon>Bacteria</taxon>
        <taxon>Pseudomonadati</taxon>
        <taxon>Pseudomonadota</taxon>
        <taxon>Betaproteobacteria</taxon>
        <taxon>Burkholderiales</taxon>
        <taxon>Oxalobacteraceae</taxon>
        <taxon>Telluria group</taxon>
        <taxon>Zemynaea</taxon>
    </lineage>
</organism>
<feature type="compositionally biased region" description="Polar residues" evidence="1">
    <location>
        <begin position="81"/>
        <end position="101"/>
    </location>
</feature>
<evidence type="ECO:0000259" key="3">
    <source>
        <dbReference type="Pfam" id="PF03713"/>
    </source>
</evidence>
<sequence length="232" mass="25617">MTTMNRASAFKSRAGAALLGVTLSLTAVGAWADGPGRGPTGTWEKGYLVFIIDHHYSALRMTELAAGTDPTRDAPVVNPAEGTSPTPGINSTPPKASSEQIRSMSRQANRTQREEIGRAQRMLRDWYGLTHEPKLTAEGSRMIAMLEGTPSGARFDEVFLRTFSNHHLSALAPSLHCQVKSDLSHDSLRRYCDDIVTSQKNGINDMREMLCKQFSDCDFLPETGDRRKDQDF</sequence>
<accession>A0A4Y9RVL9</accession>
<proteinExistence type="predicted"/>
<dbReference type="InterPro" id="IPR012347">
    <property type="entry name" value="Ferritin-like"/>
</dbReference>
<dbReference type="AlphaFoldDB" id="A0A4Y9RVL9"/>
<feature type="signal peptide" evidence="2">
    <location>
        <begin position="1"/>
        <end position="32"/>
    </location>
</feature>
<keyword evidence="2" id="KW-0732">Signal</keyword>
<dbReference type="Gene3D" id="1.20.1260.10">
    <property type="match status" value="1"/>
</dbReference>
<dbReference type="PANTHER" id="PTHR36933">
    <property type="entry name" value="SLL0788 PROTEIN"/>
    <property type="match status" value="1"/>
</dbReference>
<dbReference type="OrthoDB" id="7006446at2"/>
<dbReference type="Pfam" id="PF03713">
    <property type="entry name" value="DUF305"/>
    <property type="match status" value="1"/>
</dbReference>
<dbReference type="PANTHER" id="PTHR36933:SF1">
    <property type="entry name" value="SLL0788 PROTEIN"/>
    <property type="match status" value="1"/>
</dbReference>
<protein>
    <submittedName>
        <fullName evidence="4">DUF305 domain-containing protein</fullName>
    </submittedName>
</protein>
<feature type="domain" description="DUF305" evidence="3">
    <location>
        <begin position="95"/>
        <end position="210"/>
    </location>
</feature>
<evidence type="ECO:0000313" key="4">
    <source>
        <dbReference type="EMBL" id="TFW13347.1"/>
    </source>
</evidence>
<comment type="caution">
    <text evidence="4">The sequence shown here is derived from an EMBL/GenBank/DDBJ whole genome shotgun (WGS) entry which is preliminary data.</text>
</comment>
<dbReference type="InterPro" id="IPR005183">
    <property type="entry name" value="DUF305_CopM-like"/>
</dbReference>
<feature type="region of interest" description="Disordered" evidence="1">
    <location>
        <begin position="69"/>
        <end position="101"/>
    </location>
</feature>